<dbReference type="GO" id="GO:0046872">
    <property type="term" value="F:metal ion binding"/>
    <property type="evidence" value="ECO:0007669"/>
    <property type="project" value="UniProtKB-KW"/>
</dbReference>
<dbReference type="PROSITE" id="PS00198">
    <property type="entry name" value="4FE4S_FER_1"/>
    <property type="match status" value="1"/>
</dbReference>
<comment type="caution">
    <text evidence="6">The sequence shown here is derived from an EMBL/GenBank/DDBJ whole genome shotgun (WGS) entry which is preliminary data.</text>
</comment>
<dbReference type="Pfam" id="PF00037">
    <property type="entry name" value="Fer4"/>
    <property type="match status" value="1"/>
</dbReference>
<evidence type="ECO:0000256" key="1">
    <source>
        <dbReference type="ARBA" id="ARBA00022723"/>
    </source>
</evidence>
<name>A0A1G2K6R3_9BACT</name>
<evidence type="ECO:0000259" key="5">
    <source>
        <dbReference type="PROSITE" id="PS51379"/>
    </source>
</evidence>
<dbReference type="EMBL" id="MHQC01000041">
    <property type="protein sequence ID" value="OGZ94180.1"/>
    <property type="molecule type" value="Genomic_DNA"/>
</dbReference>
<dbReference type="Pfam" id="PF01558">
    <property type="entry name" value="POR"/>
    <property type="match status" value="1"/>
</dbReference>
<accession>A0A1G2K6R3</accession>
<dbReference type="NCBIfam" id="TIGR02175">
    <property type="entry name" value="PorC_KorC"/>
    <property type="match status" value="1"/>
</dbReference>
<dbReference type="GO" id="GO:0051536">
    <property type="term" value="F:iron-sulfur cluster binding"/>
    <property type="evidence" value="ECO:0007669"/>
    <property type="project" value="UniProtKB-KW"/>
</dbReference>
<dbReference type="InterPro" id="IPR017900">
    <property type="entry name" value="4Fe4S_Fe_S_CS"/>
</dbReference>
<evidence type="ECO:0000256" key="3">
    <source>
        <dbReference type="ARBA" id="ARBA00023004"/>
    </source>
</evidence>
<dbReference type="Gene3D" id="3.40.920.10">
    <property type="entry name" value="Pyruvate-ferredoxin oxidoreductase, PFOR, domain III"/>
    <property type="match status" value="1"/>
</dbReference>
<keyword evidence="1" id="KW-0479">Metal-binding</keyword>
<keyword evidence="4" id="KW-0411">Iron-sulfur</keyword>
<evidence type="ECO:0000256" key="2">
    <source>
        <dbReference type="ARBA" id="ARBA00023002"/>
    </source>
</evidence>
<dbReference type="PROSITE" id="PS51379">
    <property type="entry name" value="4FE4S_FER_2"/>
    <property type="match status" value="2"/>
</dbReference>
<feature type="domain" description="4Fe-4S ferredoxin-type" evidence="5">
    <location>
        <begin position="206"/>
        <end position="235"/>
    </location>
</feature>
<organism evidence="6 7">
    <name type="scientific">Candidatus Sungbacteria bacterium RIFCSPHIGHO2_01_FULL_47_32</name>
    <dbReference type="NCBI Taxonomy" id="1802264"/>
    <lineage>
        <taxon>Bacteria</taxon>
        <taxon>Candidatus Sungiibacteriota</taxon>
    </lineage>
</organism>
<dbReference type="InterPro" id="IPR051626">
    <property type="entry name" value="Oxidoreductase_gamma_subunit"/>
</dbReference>
<evidence type="ECO:0000313" key="6">
    <source>
        <dbReference type="EMBL" id="OGZ94180.1"/>
    </source>
</evidence>
<dbReference type="SUPFAM" id="SSF53323">
    <property type="entry name" value="Pyruvate-ferredoxin oxidoreductase, PFOR, domain III"/>
    <property type="match status" value="1"/>
</dbReference>
<dbReference type="InterPro" id="IPR017896">
    <property type="entry name" value="4Fe4S_Fe-S-bd"/>
</dbReference>
<keyword evidence="3" id="KW-0408">Iron</keyword>
<protein>
    <recommendedName>
        <fullName evidence="5">4Fe-4S ferredoxin-type domain-containing protein</fullName>
    </recommendedName>
</protein>
<reference evidence="6 7" key="1">
    <citation type="journal article" date="2016" name="Nat. Commun.">
        <title>Thousands of microbial genomes shed light on interconnected biogeochemical processes in an aquifer system.</title>
        <authorList>
            <person name="Anantharaman K."/>
            <person name="Brown C.T."/>
            <person name="Hug L.A."/>
            <person name="Sharon I."/>
            <person name="Castelle C.J."/>
            <person name="Probst A.J."/>
            <person name="Thomas B.C."/>
            <person name="Singh A."/>
            <person name="Wilkins M.J."/>
            <person name="Karaoz U."/>
            <person name="Brodie E.L."/>
            <person name="Williams K.H."/>
            <person name="Hubbard S.S."/>
            <person name="Banfield J.F."/>
        </authorList>
    </citation>
    <scope>NUCLEOTIDE SEQUENCE [LARGE SCALE GENOMIC DNA]</scope>
</reference>
<gene>
    <name evidence="6" type="ORF">A2633_02940</name>
</gene>
<dbReference type="AlphaFoldDB" id="A0A1G2K6R3"/>
<sequence length="271" mass="29953">MNKCSIRLFAYGGQGMKMALQKIVAPVLGEIGYFTQAFPFFGGERRGAVVSGYLRFSTDKITTHSFITEPDISISFDERIPFDAVTAGLPAGKFLLLNTALPARYAQAAMDRKVYTLNAKDISVSHGIAKPEDPFPLINSAMAGAFFKLFEYITGRTVPDELTRRIFEGALPVKTDENFLAFSDAKRLVQPLAASETPGEYPVSLFRVTQPNGLCTKCRLCYIFCSKRAISLTDSEVHIINEAKCNLCGVCIKLCPRNAISFETSEREDTR</sequence>
<dbReference type="InterPro" id="IPR019752">
    <property type="entry name" value="Pyrv/ketoisovalerate_OxRed_cat"/>
</dbReference>
<feature type="domain" description="4Fe-4S ferredoxin-type" evidence="5">
    <location>
        <begin position="236"/>
        <end position="265"/>
    </location>
</feature>
<dbReference type="PANTHER" id="PTHR43366:SF1">
    <property type="entry name" value="PYRUVATE SYNTHASE SUBUNIT PORC"/>
    <property type="match status" value="1"/>
</dbReference>
<dbReference type="InterPro" id="IPR002869">
    <property type="entry name" value="Pyrv_flavodox_OxRed_cen"/>
</dbReference>
<dbReference type="Proteomes" id="UP000177152">
    <property type="component" value="Unassembled WGS sequence"/>
</dbReference>
<dbReference type="GO" id="GO:0016625">
    <property type="term" value="F:oxidoreductase activity, acting on the aldehyde or oxo group of donors, iron-sulfur protein as acceptor"/>
    <property type="evidence" value="ECO:0007669"/>
    <property type="project" value="InterPro"/>
</dbReference>
<dbReference type="InterPro" id="IPR011894">
    <property type="entry name" value="PorC_KorC"/>
</dbReference>
<dbReference type="PANTHER" id="PTHR43366">
    <property type="entry name" value="PYRUVATE SYNTHASE SUBUNIT PORC"/>
    <property type="match status" value="1"/>
</dbReference>
<proteinExistence type="predicted"/>
<dbReference type="SUPFAM" id="SSF54862">
    <property type="entry name" value="4Fe-4S ferredoxins"/>
    <property type="match status" value="1"/>
</dbReference>
<evidence type="ECO:0000256" key="4">
    <source>
        <dbReference type="ARBA" id="ARBA00023014"/>
    </source>
</evidence>
<evidence type="ECO:0000313" key="7">
    <source>
        <dbReference type="Proteomes" id="UP000177152"/>
    </source>
</evidence>
<dbReference type="Gene3D" id="3.30.70.20">
    <property type="match status" value="1"/>
</dbReference>
<keyword evidence="2" id="KW-0560">Oxidoreductase</keyword>